<gene>
    <name evidence="2" type="primary">Acey_s0221.g2563</name>
    <name evidence="2" type="ORF">Y032_0221g2563</name>
</gene>
<accession>A0A016SJ36</accession>
<organism evidence="2 3">
    <name type="scientific">Ancylostoma ceylanicum</name>
    <dbReference type="NCBI Taxonomy" id="53326"/>
    <lineage>
        <taxon>Eukaryota</taxon>
        <taxon>Metazoa</taxon>
        <taxon>Ecdysozoa</taxon>
        <taxon>Nematoda</taxon>
        <taxon>Chromadorea</taxon>
        <taxon>Rhabditida</taxon>
        <taxon>Rhabditina</taxon>
        <taxon>Rhabditomorpha</taxon>
        <taxon>Strongyloidea</taxon>
        <taxon>Ancylostomatidae</taxon>
        <taxon>Ancylostomatinae</taxon>
        <taxon>Ancylostoma</taxon>
    </lineage>
</organism>
<sequence length="104" mass="11813">MSPRLLQSRFGEESSIGPPRSKPSLPPRHSSGIFMTFRHHVERREGLVFSTPLNFSATEAKKDLCAVHFSTSSIPWQRRIGVLNTNTSFSASRKYTLPQQWILV</sequence>
<proteinExistence type="predicted"/>
<keyword evidence="3" id="KW-1185">Reference proteome</keyword>
<protein>
    <submittedName>
        <fullName evidence="2">Uncharacterized protein</fullName>
    </submittedName>
</protein>
<dbReference type="Proteomes" id="UP000024635">
    <property type="component" value="Unassembled WGS sequence"/>
</dbReference>
<evidence type="ECO:0000256" key="1">
    <source>
        <dbReference type="SAM" id="MobiDB-lite"/>
    </source>
</evidence>
<reference evidence="3" key="1">
    <citation type="journal article" date="2015" name="Nat. Genet.">
        <title>The genome and transcriptome of the zoonotic hookworm Ancylostoma ceylanicum identify infection-specific gene families.</title>
        <authorList>
            <person name="Schwarz E.M."/>
            <person name="Hu Y."/>
            <person name="Antoshechkin I."/>
            <person name="Miller M.M."/>
            <person name="Sternberg P.W."/>
            <person name="Aroian R.V."/>
        </authorList>
    </citation>
    <scope>NUCLEOTIDE SEQUENCE</scope>
    <source>
        <strain evidence="3">HY135</strain>
    </source>
</reference>
<evidence type="ECO:0000313" key="3">
    <source>
        <dbReference type="Proteomes" id="UP000024635"/>
    </source>
</evidence>
<name>A0A016SJ36_9BILA</name>
<dbReference type="EMBL" id="JARK01001557">
    <property type="protein sequence ID" value="EYB90341.1"/>
    <property type="molecule type" value="Genomic_DNA"/>
</dbReference>
<evidence type="ECO:0000313" key="2">
    <source>
        <dbReference type="EMBL" id="EYB90341.1"/>
    </source>
</evidence>
<feature type="region of interest" description="Disordered" evidence="1">
    <location>
        <begin position="1"/>
        <end position="30"/>
    </location>
</feature>
<comment type="caution">
    <text evidence="2">The sequence shown here is derived from an EMBL/GenBank/DDBJ whole genome shotgun (WGS) entry which is preliminary data.</text>
</comment>
<dbReference type="AlphaFoldDB" id="A0A016SJ36"/>